<keyword evidence="8" id="KW-0456">Lyase</keyword>
<evidence type="ECO:0000256" key="3">
    <source>
        <dbReference type="ARBA" id="ARBA00022723"/>
    </source>
</evidence>
<name>A0A926NTV1_9HYPH</name>
<dbReference type="GO" id="GO:0016829">
    <property type="term" value="F:lyase activity"/>
    <property type="evidence" value="ECO:0007669"/>
    <property type="project" value="UniProtKB-KW"/>
</dbReference>
<dbReference type="Pfam" id="PF03328">
    <property type="entry name" value="HpcH_HpaI"/>
    <property type="match status" value="1"/>
</dbReference>
<feature type="binding site" evidence="5">
    <location>
        <position position="118"/>
    </location>
    <ligand>
        <name>substrate</name>
    </ligand>
</feature>
<feature type="binding site" evidence="6">
    <location>
        <position position="142"/>
    </location>
    <ligand>
        <name>Mg(2+)</name>
        <dbReference type="ChEBI" id="CHEBI:18420"/>
    </ligand>
</feature>
<evidence type="ECO:0000313" key="9">
    <source>
        <dbReference type="Proteomes" id="UP000598467"/>
    </source>
</evidence>
<comment type="caution">
    <text evidence="8">The sequence shown here is derived from an EMBL/GenBank/DDBJ whole genome shotgun (WGS) entry which is preliminary data.</text>
</comment>
<feature type="binding site" evidence="5">
    <location>
        <position position="65"/>
    </location>
    <ligand>
        <name>substrate</name>
    </ligand>
</feature>
<sequence>MTDAICLPLFVPGNRPDRFAKAAAAGSGMIILDLEDAVVAGAKAEARDAVVREAGAFEGTRVFVRVNGADTPWFEDDISAVTALAIDGIVVPKAENPEIIREIAKALGPGREIWALIESVRGMAKVRDIAGAADRIVFGSVDFCADLGMAHEREILLPFRLELAMAARLAGKPAPVDGVTTVFDKADLVTEDAVHARALGYGGKLLIHPKQIEPARAGFRPTEAEVETARRILQQAEGVGAVAVDGQMIDEPVLIRARDVLARWEALS</sequence>
<organism evidence="8 9">
    <name type="scientific">Roseibium aggregatum</name>
    <dbReference type="NCBI Taxonomy" id="187304"/>
    <lineage>
        <taxon>Bacteria</taxon>
        <taxon>Pseudomonadati</taxon>
        <taxon>Pseudomonadota</taxon>
        <taxon>Alphaproteobacteria</taxon>
        <taxon>Hyphomicrobiales</taxon>
        <taxon>Stappiaceae</taxon>
        <taxon>Roseibium</taxon>
    </lineage>
</organism>
<dbReference type="InterPro" id="IPR005000">
    <property type="entry name" value="Aldolase/citrate-lyase_domain"/>
</dbReference>
<dbReference type="SUPFAM" id="SSF51621">
    <property type="entry name" value="Phosphoenolpyruvate/pyruvate domain"/>
    <property type="match status" value="1"/>
</dbReference>
<comment type="similarity">
    <text evidence="2">Belongs to the HpcH/HpaI aldolase family.</text>
</comment>
<accession>A0A926NTV1</accession>
<protein>
    <submittedName>
        <fullName evidence="8">CoA ester lyase</fullName>
    </submittedName>
</protein>
<evidence type="ECO:0000256" key="5">
    <source>
        <dbReference type="PIRSR" id="PIRSR015582-1"/>
    </source>
</evidence>
<feature type="domain" description="HpcH/HpaI aldolase/citrate lyase" evidence="7">
    <location>
        <begin position="9"/>
        <end position="209"/>
    </location>
</feature>
<dbReference type="PANTHER" id="PTHR32308">
    <property type="entry name" value="LYASE BETA SUBUNIT, PUTATIVE (AFU_ORTHOLOGUE AFUA_4G13030)-RELATED"/>
    <property type="match status" value="1"/>
</dbReference>
<keyword evidence="3 6" id="KW-0479">Metal-binding</keyword>
<dbReference type="InterPro" id="IPR011206">
    <property type="entry name" value="Citrate_lyase_beta/mcl1/mcl2"/>
</dbReference>
<evidence type="ECO:0000256" key="6">
    <source>
        <dbReference type="PIRSR" id="PIRSR015582-2"/>
    </source>
</evidence>
<keyword evidence="4 6" id="KW-0460">Magnesium</keyword>
<dbReference type="PANTHER" id="PTHR32308:SF10">
    <property type="entry name" value="CITRATE LYASE SUBUNIT BETA"/>
    <property type="match status" value="1"/>
</dbReference>
<feature type="binding site" evidence="6">
    <location>
        <position position="118"/>
    </location>
    <ligand>
        <name>Mg(2+)</name>
        <dbReference type="ChEBI" id="CHEBI:18420"/>
    </ligand>
</feature>
<evidence type="ECO:0000259" key="7">
    <source>
        <dbReference type="Pfam" id="PF03328"/>
    </source>
</evidence>
<evidence type="ECO:0000313" key="8">
    <source>
        <dbReference type="EMBL" id="MBD1546349.1"/>
    </source>
</evidence>
<proteinExistence type="inferred from homology"/>
<evidence type="ECO:0000256" key="4">
    <source>
        <dbReference type="ARBA" id="ARBA00022842"/>
    </source>
</evidence>
<comment type="cofactor">
    <cofactor evidence="1">
        <name>Mg(2+)</name>
        <dbReference type="ChEBI" id="CHEBI:18420"/>
    </cofactor>
</comment>
<evidence type="ECO:0000256" key="1">
    <source>
        <dbReference type="ARBA" id="ARBA00001946"/>
    </source>
</evidence>
<reference evidence="8" key="1">
    <citation type="submission" date="2020-05" db="EMBL/GenBank/DDBJ databases">
        <title>Identification of trans-AT polyketide cluster in two marine bacteria, producers of a novel glutaramide-containing polyketide sesbanimide D and analogs.</title>
        <authorList>
            <person name="Kacar D."/>
            <person name="Rodriguez P."/>
            <person name="Canedo L."/>
            <person name="Gonzalez E."/>
            <person name="Galan B."/>
            <person name="De La Calle F."/>
            <person name="Garcia J.L."/>
        </authorList>
    </citation>
    <scope>NUCLEOTIDE SEQUENCE</scope>
    <source>
        <strain evidence="8">PHM038</strain>
    </source>
</reference>
<dbReference type="GO" id="GO:0006107">
    <property type="term" value="P:oxaloacetate metabolic process"/>
    <property type="evidence" value="ECO:0007669"/>
    <property type="project" value="TreeGrafter"/>
</dbReference>
<dbReference type="EMBL" id="JABFCZ010000008">
    <property type="protein sequence ID" value="MBD1546349.1"/>
    <property type="molecule type" value="Genomic_DNA"/>
</dbReference>
<dbReference type="GO" id="GO:0000287">
    <property type="term" value="F:magnesium ion binding"/>
    <property type="evidence" value="ECO:0007669"/>
    <property type="project" value="TreeGrafter"/>
</dbReference>
<dbReference type="Proteomes" id="UP000598467">
    <property type="component" value="Unassembled WGS sequence"/>
</dbReference>
<dbReference type="PIRSF" id="PIRSF015582">
    <property type="entry name" value="Cit_lyase_B"/>
    <property type="match status" value="1"/>
</dbReference>
<evidence type="ECO:0000256" key="2">
    <source>
        <dbReference type="ARBA" id="ARBA00005568"/>
    </source>
</evidence>
<dbReference type="InterPro" id="IPR015813">
    <property type="entry name" value="Pyrv/PenolPyrv_kinase-like_dom"/>
</dbReference>
<dbReference type="InterPro" id="IPR040442">
    <property type="entry name" value="Pyrv_kinase-like_dom_sf"/>
</dbReference>
<dbReference type="AlphaFoldDB" id="A0A926NTV1"/>
<gene>
    <name evidence="8" type="ORF">HK439_08750</name>
</gene>
<dbReference type="Gene3D" id="3.20.20.60">
    <property type="entry name" value="Phosphoenolpyruvate-binding domains"/>
    <property type="match status" value="1"/>
</dbReference>